<reference evidence="1" key="1">
    <citation type="submission" date="2021-05" db="EMBL/GenBank/DDBJ databases">
        <authorList>
            <person name="Scholz U."/>
            <person name="Mascher M."/>
            <person name="Fiebig A."/>
        </authorList>
    </citation>
    <scope>NUCLEOTIDE SEQUENCE [LARGE SCALE GENOMIC DNA]</scope>
</reference>
<sequence>MAPAVKVFGPAKSTCVARVLICLEEVGAEYELVHVHIPAGEHKSPAHLARNPFGQVPAFQDGDLVLFESRAISKYILRKHASDLLKEGSVTESTMIDVWLEVESQKLDPIMSVIAFQCFIVPIFMGGTTDQKIVSDSMEKLRKVLEIYEARLSKSRYLAGDFISLADLSHSPMFHYLLATPHAPLLSGYPHVKSWISGIMDRPSVKKITELMKAS</sequence>
<accession>A0ACD5X8X3</accession>
<reference evidence="1" key="2">
    <citation type="submission" date="2025-09" db="UniProtKB">
        <authorList>
            <consortium name="EnsemblPlants"/>
        </authorList>
    </citation>
    <scope>IDENTIFICATION</scope>
</reference>
<dbReference type="Proteomes" id="UP001732700">
    <property type="component" value="Chromosome 4D"/>
</dbReference>
<keyword evidence="2" id="KW-1185">Reference proteome</keyword>
<protein>
    <submittedName>
        <fullName evidence="1">Uncharacterized protein</fullName>
    </submittedName>
</protein>
<evidence type="ECO:0000313" key="1">
    <source>
        <dbReference type="EnsemblPlants" id="AVESA.00010b.r2.4DG0773900.1.CDS"/>
    </source>
</evidence>
<evidence type="ECO:0000313" key="2">
    <source>
        <dbReference type="Proteomes" id="UP001732700"/>
    </source>
</evidence>
<organism evidence="1 2">
    <name type="scientific">Avena sativa</name>
    <name type="common">Oat</name>
    <dbReference type="NCBI Taxonomy" id="4498"/>
    <lineage>
        <taxon>Eukaryota</taxon>
        <taxon>Viridiplantae</taxon>
        <taxon>Streptophyta</taxon>
        <taxon>Embryophyta</taxon>
        <taxon>Tracheophyta</taxon>
        <taxon>Spermatophyta</taxon>
        <taxon>Magnoliopsida</taxon>
        <taxon>Liliopsida</taxon>
        <taxon>Poales</taxon>
        <taxon>Poaceae</taxon>
        <taxon>BOP clade</taxon>
        <taxon>Pooideae</taxon>
        <taxon>Poodae</taxon>
        <taxon>Poeae</taxon>
        <taxon>Poeae Chloroplast Group 1 (Aveneae type)</taxon>
        <taxon>Aveninae</taxon>
        <taxon>Avena</taxon>
    </lineage>
</organism>
<name>A0ACD5X8X3_AVESA</name>
<proteinExistence type="predicted"/>
<dbReference type="EnsemblPlants" id="AVESA.00010b.r2.4DG0773900.1">
    <property type="protein sequence ID" value="AVESA.00010b.r2.4DG0773900.1.CDS"/>
    <property type="gene ID" value="AVESA.00010b.r2.4DG0773900"/>
</dbReference>